<name>A0A7S2SNM1_9STRA</name>
<feature type="region of interest" description="Disordered" evidence="2">
    <location>
        <begin position="190"/>
        <end position="210"/>
    </location>
</feature>
<protein>
    <recommendedName>
        <fullName evidence="6">Myb-like domain-containing protein</fullName>
    </recommendedName>
</protein>
<dbReference type="PROSITE" id="PS50090">
    <property type="entry name" value="MYB_LIKE"/>
    <property type="match status" value="1"/>
</dbReference>
<feature type="domain" description="Myb-like" evidence="3">
    <location>
        <begin position="138"/>
        <end position="197"/>
    </location>
</feature>
<dbReference type="InterPro" id="IPR001005">
    <property type="entry name" value="SANT/Myb"/>
</dbReference>
<feature type="compositionally biased region" description="Pro residues" evidence="2">
    <location>
        <begin position="320"/>
        <end position="341"/>
    </location>
</feature>
<dbReference type="PANTHER" id="PTHR46734:SF1">
    <property type="entry name" value="TELOMERIC REPEAT-BINDING FACTOR 1"/>
    <property type="match status" value="1"/>
</dbReference>
<sequence length="403" mass="42670">MGEAPGVPEMVHQQLMDSATAAAAAAAAQVAGVATHHMMPPEQIVQPDPMGQMNPVVPPGVPMPTVPQHQQQQELLMAQHQQNHAAAAAAVAAAHHAQAVVDAQQAQAHQAHHAAQAQQVQAAQAVADSEAGQKKKNKAPRARVRWTQAEEQALHKGVAKYGAFANCWAKIKQDAELGEDLKNRSNVDLKDKWRNSKNQSSKMSRKPKRLEDLTPEIAESGWTADMGLSFDQYTKLVVDDILKNRVRLLSVIQELRRSAEKIDARPDMMLVNTGLVDELDNVMVKMQQAIQPPSEATMQASLAVAATAAAAAQAMVASTVPPPQHPQVPPPQTSAPAPPTAPVSAAAAAAAAAVAAIPAVPVMPAVAAHAVMAAVEDPNKRKEMEGGVPMDPNALKKQRKANV</sequence>
<dbReference type="AlphaFoldDB" id="A0A7S2SNM1"/>
<evidence type="ECO:0000256" key="1">
    <source>
        <dbReference type="ARBA" id="ARBA00023242"/>
    </source>
</evidence>
<gene>
    <name evidence="5" type="ORF">RMAR1173_LOCUS17003</name>
</gene>
<evidence type="ECO:0000259" key="3">
    <source>
        <dbReference type="PROSITE" id="PS50090"/>
    </source>
</evidence>
<dbReference type="InterPro" id="IPR009057">
    <property type="entry name" value="Homeodomain-like_sf"/>
</dbReference>
<feature type="region of interest" description="Disordered" evidence="2">
    <location>
        <begin position="319"/>
        <end position="341"/>
    </location>
</feature>
<feature type="region of interest" description="Disordered" evidence="2">
    <location>
        <begin position="41"/>
        <end position="71"/>
    </location>
</feature>
<dbReference type="EMBL" id="HBHJ01025772">
    <property type="protein sequence ID" value="CAD9705364.1"/>
    <property type="molecule type" value="Transcribed_RNA"/>
</dbReference>
<evidence type="ECO:0000256" key="2">
    <source>
        <dbReference type="SAM" id="MobiDB-lite"/>
    </source>
</evidence>
<dbReference type="Pfam" id="PF00249">
    <property type="entry name" value="Myb_DNA-binding"/>
    <property type="match status" value="1"/>
</dbReference>
<proteinExistence type="predicted"/>
<dbReference type="PROSITE" id="PS51294">
    <property type="entry name" value="HTH_MYB"/>
    <property type="match status" value="1"/>
</dbReference>
<dbReference type="SMART" id="SM00717">
    <property type="entry name" value="SANT"/>
    <property type="match status" value="1"/>
</dbReference>
<evidence type="ECO:0000313" key="5">
    <source>
        <dbReference type="EMBL" id="CAD9705364.1"/>
    </source>
</evidence>
<feature type="region of interest" description="Disordered" evidence="2">
    <location>
        <begin position="378"/>
        <end position="403"/>
    </location>
</feature>
<dbReference type="InterPro" id="IPR052450">
    <property type="entry name" value="TRBD-Containing_Protein"/>
</dbReference>
<organism evidence="5">
    <name type="scientific">Rhizochromulina marina</name>
    <dbReference type="NCBI Taxonomy" id="1034831"/>
    <lineage>
        <taxon>Eukaryota</taxon>
        <taxon>Sar</taxon>
        <taxon>Stramenopiles</taxon>
        <taxon>Ochrophyta</taxon>
        <taxon>Dictyochophyceae</taxon>
        <taxon>Rhizochromulinales</taxon>
        <taxon>Rhizochromulina</taxon>
    </lineage>
</organism>
<feature type="region of interest" description="Disordered" evidence="2">
    <location>
        <begin position="103"/>
        <end position="144"/>
    </location>
</feature>
<feature type="compositionally biased region" description="Pro residues" evidence="2">
    <location>
        <begin position="56"/>
        <end position="65"/>
    </location>
</feature>
<feature type="domain" description="HTH myb-type" evidence="4">
    <location>
        <begin position="138"/>
        <end position="201"/>
    </location>
</feature>
<accession>A0A7S2SNM1</accession>
<evidence type="ECO:0000259" key="4">
    <source>
        <dbReference type="PROSITE" id="PS51294"/>
    </source>
</evidence>
<feature type="compositionally biased region" description="Low complexity" evidence="2">
    <location>
        <begin position="103"/>
        <end position="127"/>
    </location>
</feature>
<dbReference type="InterPro" id="IPR017930">
    <property type="entry name" value="Myb_dom"/>
</dbReference>
<dbReference type="PANTHER" id="PTHR46734">
    <property type="entry name" value="TELOMERIC REPEAT-BINDING FACTOR 1 TERF1"/>
    <property type="match status" value="1"/>
</dbReference>
<dbReference type="CDD" id="cd11660">
    <property type="entry name" value="SANT_TRF"/>
    <property type="match status" value="1"/>
</dbReference>
<evidence type="ECO:0008006" key="6">
    <source>
        <dbReference type="Google" id="ProtNLM"/>
    </source>
</evidence>
<reference evidence="5" key="1">
    <citation type="submission" date="2021-01" db="EMBL/GenBank/DDBJ databases">
        <authorList>
            <person name="Corre E."/>
            <person name="Pelletier E."/>
            <person name="Niang G."/>
            <person name="Scheremetjew M."/>
            <person name="Finn R."/>
            <person name="Kale V."/>
            <person name="Holt S."/>
            <person name="Cochrane G."/>
            <person name="Meng A."/>
            <person name="Brown T."/>
            <person name="Cohen L."/>
        </authorList>
    </citation>
    <scope>NUCLEOTIDE SEQUENCE</scope>
    <source>
        <strain evidence="5">CCMP1243</strain>
    </source>
</reference>
<dbReference type="SUPFAM" id="SSF46689">
    <property type="entry name" value="Homeodomain-like"/>
    <property type="match status" value="1"/>
</dbReference>
<feature type="compositionally biased region" description="Basic residues" evidence="2">
    <location>
        <begin position="134"/>
        <end position="144"/>
    </location>
</feature>
<keyword evidence="1" id="KW-0539">Nucleus</keyword>
<dbReference type="Gene3D" id="1.10.246.220">
    <property type="match status" value="1"/>
</dbReference>